<evidence type="ECO:0000256" key="11">
    <source>
        <dbReference type="ARBA" id="ARBA00022692"/>
    </source>
</evidence>
<evidence type="ECO:0000313" key="21">
    <source>
        <dbReference type="Proteomes" id="UP000661435"/>
    </source>
</evidence>
<dbReference type="AlphaFoldDB" id="A0A8J6JHR5"/>
<keyword evidence="16" id="KW-0594">Phospholipid biosynthesis</keyword>
<evidence type="ECO:0000256" key="14">
    <source>
        <dbReference type="ARBA" id="ARBA00023098"/>
    </source>
</evidence>
<keyword evidence="10 18" id="KW-0808">Transferase</keyword>
<evidence type="ECO:0000256" key="10">
    <source>
        <dbReference type="ARBA" id="ARBA00022679"/>
    </source>
</evidence>
<dbReference type="EC" id="2.7.7.41" evidence="6 18"/>
<keyword evidence="8" id="KW-1003">Cell membrane</keyword>
<keyword evidence="21" id="KW-1185">Reference proteome</keyword>
<evidence type="ECO:0000256" key="13">
    <source>
        <dbReference type="ARBA" id="ARBA00022989"/>
    </source>
</evidence>
<evidence type="ECO:0000256" key="7">
    <source>
        <dbReference type="ARBA" id="ARBA00019373"/>
    </source>
</evidence>
<evidence type="ECO:0000256" key="6">
    <source>
        <dbReference type="ARBA" id="ARBA00012487"/>
    </source>
</evidence>
<gene>
    <name evidence="20" type="ORF">H8S57_14265</name>
</gene>
<evidence type="ECO:0000256" key="5">
    <source>
        <dbReference type="ARBA" id="ARBA00010185"/>
    </source>
</evidence>
<feature type="transmembrane region" description="Helical" evidence="19">
    <location>
        <begin position="110"/>
        <end position="130"/>
    </location>
</feature>
<dbReference type="RefSeq" id="WP_186908699.1">
    <property type="nucleotide sequence ID" value="NZ_JACOPP010000028.1"/>
</dbReference>
<evidence type="ECO:0000256" key="16">
    <source>
        <dbReference type="ARBA" id="ARBA00023209"/>
    </source>
</evidence>
<keyword evidence="11 18" id="KW-0812">Transmembrane</keyword>
<evidence type="ECO:0000256" key="12">
    <source>
        <dbReference type="ARBA" id="ARBA00022695"/>
    </source>
</evidence>
<evidence type="ECO:0000256" key="8">
    <source>
        <dbReference type="ARBA" id="ARBA00022475"/>
    </source>
</evidence>
<protein>
    <recommendedName>
        <fullName evidence="7 18">Phosphatidate cytidylyltransferase</fullName>
        <ecNumber evidence="6 18">2.7.7.41</ecNumber>
    </recommendedName>
</protein>
<dbReference type="UniPathway" id="UPA00557">
    <property type="reaction ID" value="UER00614"/>
</dbReference>
<keyword evidence="15 19" id="KW-0472">Membrane</keyword>
<evidence type="ECO:0000256" key="1">
    <source>
        <dbReference type="ARBA" id="ARBA00001698"/>
    </source>
</evidence>
<comment type="pathway">
    <text evidence="3 18">Phospholipid metabolism; CDP-diacylglycerol biosynthesis; CDP-diacylglycerol from sn-glycerol 3-phosphate: step 3/3.</text>
</comment>
<comment type="caution">
    <text evidence="20">The sequence shown here is derived from an EMBL/GenBank/DDBJ whole genome shotgun (WGS) entry which is preliminary data.</text>
</comment>
<accession>A0A8J6JHR5</accession>
<comment type="pathway">
    <text evidence="4">Lipid metabolism.</text>
</comment>
<evidence type="ECO:0000256" key="19">
    <source>
        <dbReference type="SAM" id="Phobius"/>
    </source>
</evidence>
<dbReference type="PANTHER" id="PTHR46382:SF1">
    <property type="entry name" value="PHOSPHATIDATE CYTIDYLYLTRANSFERASE"/>
    <property type="match status" value="1"/>
</dbReference>
<feature type="transmembrane region" description="Helical" evidence="19">
    <location>
        <begin position="205"/>
        <end position="226"/>
    </location>
</feature>
<keyword evidence="12 18" id="KW-0548">Nucleotidyltransferase</keyword>
<evidence type="ECO:0000313" key="20">
    <source>
        <dbReference type="EMBL" id="MBC5734879.1"/>
    </source>
</evidence>
<comment type="subcellular location">
    <subcellularLocation>
        <location evidence="2">Cell membrane</location>
        <topology evidence="2">Multi-pass membrane protein</topology>
    </subcellularLocation>
</comment>
<dbReference type="InterPro" id="IPR000374">
    <property type="entry name" value="PC_trans"/>
</dbReference>
<keyword evidence="14" id="KW-0443">Lipid metabolism</keyword>
<evidence type="ECO:0000256" key="2">
    <source>
        <dbReference type="ARBA" id="ARBA00004651"/>
    </source>
</evidence>
<feature type="transmembrane region" description="Helical" evidence="19">
    <location>
        <begin position="27"/>
        <end position="45"/>
    </location>
</feature>
<evidence type="ECO:0000256" key="17">
    <source>
        <dbReference type="ARBA" id="ARBA00023264"/>
    </source>
</evidence>
<dbReference type="Pfam" id="PF01148">
    <property type="entry name" value="CTP_transf_1"/>
    <property type="match status" value="1"/>
</dbReference>
<reference evidence="20" key="1">
    <citation type="submission" date="2020-08" db="EMBL/GenBank/DDBJ databases">
        <title>Genome public.</title>
        <authorList>
            <person name="Liu C."/>
            <person name="Sun Q."/>
        </authorList>
    </citation>
    <scope>NUCLEOTIDE SEQUENCE</scope>
    <source>
        <strain evidence="20">NSJ-51</strain>
    </source>
</reference>
<dbReference type="EMBL" id="JACOPP010000028">
    <property type="protein sequence ID" value="MBC5734879.1"/>
    <property type="molecule type" value="Genomic_DNA"/>
</dbReference>
<evidence type="ECO:0000256" key="18">
    <source>
        <dbReference type="RuleBase" id="RU003938"/>
    </source>
</evidence>
<feature type="transmembrane region" description="Helical" evidence="19">
    <location>
        <begin position="177"/>
        <end position="199"/>
    </location>
</feature>
<keyword evidence="13 19" id="KW-1133">Transmembrane helix</keyword>
<keyword evidence="17" id="KW-1208">Phospholipid metabolism</keyword>
<dbReference type="GO" id="GO:0005886">
    <property type="term" value="C:plasma membrane"/>
    <property type="evidence" value="ECO:0007669"/>
    <property type="project" value="UniProtKB-SubCell"/>
</dbReference>
<feature type="transmembrane region" description="Helical" evidence="19">
    <location>
        <begin position="57"/>
        <end position="73"/>
    </location>
</feature>
<dbReference type="Proteomes" id="UP000661435">
    <property type="component" value="Unassembled WGS sequence"/>
</dbReference>
<evidence type="ECO:0000256" key="15">
    <source>
        <dbReference type="ARBA" id="ARBA00023136"/>
    </source>
</evidence>
<evidence type="ECO:0000256" key="4">
    <source>
        <dbReference type="ARBA" id="ARBA00005189"/>
    </source>
</evidence>
<dbReference type="PANTHER" id="PTHR46382">
    <property type="entry name" value="PHOSPHATIDATE CYTIDYLYLTRANSFERASE"/>
    <property type="match status" value="1"/>
</dbReference>
<keyword evidence="9" id="KW-0444">Lipid biosynthesis</keyword>
<dbReference type="GO" id="GO:0016024">
    <property type="term" value="P:CDP-diacylglycerol biosynthetic process"/>
    <property type="evidence" value="ECO:0007669"/>
    <property type="project" value="UniProtKB-UniPathway"/>
</dbReference>
<evidence type="ECO:0000256" key="3">
    <source>
        <dbReference type="ARBA" id="ARBA00005119"/>
    </source>
</evidence>
<dbReference type="GO" id="GO:0004605">
    <property type="term" value="F:phosphatidate cytidylyltransferase activity"/>
    <property type="evidence" value="ECO:0007669"/>
    <property type="project" value="UniProtKB-EC"/>
</dbReference>
<sequence length="276" mass="30029">MGKRVLVAVIFIPLLLAAIYGVSPVWPIILPIIIAALSMIAVHEALWSTSFLKHPRISGYSILLAGLIPFWVYYDGRPLPALCGLFVYVLLLFCEAIASRKRITLEKMGGAFFLSVFIPFFLSSFLRIRLMGNWEALVVLPFIVAFISDAFALFAGMAFGRHKLAPELSPKKTVEGAVGGFAGAVVCSVLYGALLQFAFRWQVSYAALALYGALGSVVSQLGDLSFSYIKREYGIKDFGNIFPGHGGVLDRFDSVIFCAPLIELLIRILPAVGVGA</sequence>
<feature type="transmembrane region" description="Helical" evidence="19">
    <location>
        <begin position="79"/>
        <end position="98"/>
    </location>
</feature>
<comment type="catalytic activity">
    <reaction evidence="1 18">
        <text>a 1,2-diacyl-sn-glycero-3-phosphate + CTP + H(+) = a CDP-1,2-diacyl-sn-glycerol + diphosphate</text>
        <dbReference type="Rhea" id="RHEA:16229"/>
        <dbReference type="ChEBI" id="CHEBI:15378"/>
        <dbReference type="ChEBI" id="CHEBI:33019"/>
        <dbReference type="ChEBI" id="CHEBI:37563"/>
        <dbReference type="ChEBI" id="CHEBI:58332"/>
        <dbReference type="ChEBI" id="CHEBI:58608"/>
        <dbReference type="EC" id="2.7.7.41"/>
    </reaction>
</comment>
<dbReference type="PROSITE" id="PS01315">
    <property type="entry name" value="CDS"/>
    <property type="match status" value="1"/>
</dbReference>
<proteinExistence type="inferred from homology"/>
<evidence type="ECO:0000256" key="9">
    <source>
        <dbReference type="ARBA" id="ARBA00022516"/>
    </source>
</evidence>
<name>A0A8J6JHR5_9FIRM</name>
<feature type="transmembrane region" description="Helical" evidence="19">
    <location>
        <begin position="136"/>
        <end position="156"/>
    </location>
</feature>
<comment type="similarity">
    <text evidence="5 18">Belongs to the CDS family.</text>
</comment>
<organism evidence="20 21">
    <name type="scientific">Lawsonibacter hominis</name>
    <dbReference type="NCBI Taxonomy" id="2763053"/>
    <lineage>
        <taxon>Bacteria</taxon>
        <taxon>Bacillati</taxon>
        <taxon>Bacillota</taxon>
        <taxon>Clostridia</taxon>
        <taxon>Eubacteriales</taxon>
        <taxon>Oscillospiraceae</taxon>
        <taxon>Lawsonibacter</taxon>
    </lineage>
</organism>